<keyword evidence="3" id="KW-0067">ATP-binding</keyword>
<keyword evidence="2" id="KW-0547">Nucleotide-binding</keyword>
<dbReference type="EMBL" id="BART01010330">
    <property type="protein sequence ID" value="GAG87932.1"/>
    <property type="molecule type" value="Genomic_DNA"/>
</dbReference>
<dbReference type="PANTHER" id="PTHR23264:SF19">
    <property type="entry name" value="CYTOSOLIC FE-S CLUSTER ASSEMBLY FACTOR NUBP2"/>
    <property type="match status" value="1"/>
</dbReference>
<reference evidence="6" key="1">
    <citation type="journal article" date="2014" name="Front. Microbiol.">
        <title>High frequency of phylogenetically diverse reductive dehalogenase-homologous genes in deep subseafloor sedimentary metagenomes.</title>
        <authorList>
            <person name="Kawai M."/>
            <person name="Futagami T."/>
            <person name="Toyoda A."/>
            <person name="Takaki Y."/>
            <person name="Nishi S."/>
            <person name="Hori S."/>
            <person name="Arai W."/>
            <person name="Tsubouchi T."/>
            <person name="Morono Y."/>
            <person name="Uchiyama I."/>
            <person name="Ito T."/>
            <person name="Fujiyama A."/>
            <person name="Inagaki F."/>
            <person name="Takami H."/>
        </authorList>
    </citation>
    <scope>NUCLEOTIDE SEQUENCE</scope>
    <source>
        <strain evidence="6">Expedition CK06-06</strain>
    </source>
</reference>
<dbReference type="Pfam" id="PF10609">
    <property type="entry name" value="ParA"/>
    <property type="match status" value="1"/>
</dbReference>
<dbReference type="InterPro" id="IPR027417">
    <property type="entry name" value="P-loop_NTPase"/>
</dbReference>
<sequence length="139" mass="15200">DYMIIDSPPGTGDEPLSIIQLMPNLNGGIVVTTPQNMAILDAKKSIRFAQQLKLPFIGVIENMSGFICPHCGERIDIFKTGGGQRIASEMDVKFLGRIPYDLQVMNLSDEGQVYLKNCKNGTAVSEAFSYISNKIIGLC</sequence>
<dbReference type="InterPro" id="IPR033756">
    <property type="entry name" value="YlxH/NBP35"/>
</dbReference>
<accession>X1C3J1</accession>
<evidence type="ECO:0000256" key="3">
    <source>
        <dbReference type="ARBA" id="ARBA00022840"/>
    </source>
</evidence>
<gene>
    <name evidence="6" type="ORF">S01H4_22512</name>
</gene>
<dbReference type="SUPFAM" id="SSF52540">
    <property type="entry name" value="P-loop containing nucleoside triphosphate hydrolases"/>
    <property type="match status" value="1"/>
</dbReference>
<evidence type="ECO:0000256" key="1">
    <source>
        <dbReference type="ARBA" id="ARBA00022723"/>
    </source>
</evidence>
<name>X1C3J1_9ZZZZ</name>
<proteinExistence type="predicted"/>
<evidence type="ECO:0000256" key="4">
    <source>
        <dbReference type="ARBA" id="ARBA00023004"/>
    </source>
</evidence>
<protein>
    <recommendedName>
        <fullName evidence="7">ATP-binding protein</fullName>
    </recommendedName>
</protein>
<keyword evidence="4" id="KW-0408">Iron</keyword>
<dbReference type="GO" id="GO:0140663">
    <property type="term" value="F:ATP-dependent FeS chaperone activity"/>
    <property type="evidence" value="ECO:0007669"/>
    <property type="project" value="InterPro"/>
</dbReference>
<keyword evidence="5" id="KW-0411">Iron-sulfur</keyword>
<evidence type="ECO:0008006" key="7">
    <source>
        <dbReference type="Google" id="ProtNLM"/>
    </source>
</evidence>
<comment type="caution">
    <text evidence="6">The sequence shown here is derived from an EMBL/GenBank/DDBJ whole genome shotgun (WGS) entry which is preliminary data.</text>
</comment>
<evidence type="ECO:0000256" key="2">
    <source>
        <dbReference type="ARBA" id="ARBA00022741"/>
    </source>
</evidence>
<dbReference type="GO" id="GO:0051536">
    <property type="term" value="F:iron-sulfur cluster binding"/>
    <property type="evidence" value="ECO:0007669"/>
    <property type="project" value="UniProtKB-KW"/>
</dbReference>
<dbReference type="GO" id="GO:0005829">
    <property type="term" value="C:cytosol"/>
    <property type="evidence" value="ECO:0007669"/>
    <property type="project" value="TreeGrafter"/>
</dbReference>
<dbReference type="GO" id="GO:0005524">
    <property type="term" value="F:ATP binding"/>
    <property type="evidence" value="ECO:0007669"/>
    <property type="project" value="UniProtKB-KW"/>
</dbReference>
<dbReference type="AlphaFoldDB" id="X1C3J1"/>
<dbReference type="InterPro" id="IPR019591">
    <property type="entry name" value="Mrp/NBP35_ATP-bd"/>
</dbReference>
<dbReference type="Gene3D" id="3.40.50.300">
    <property type="entry name" value="P-loop containing nucleotide triphosphate hydrolases"/>
    <property type="match status" value="1"/>
</dbReference>
<dbReference type="GO" id="GO:0016226">
    <property type="term" value="P:iron-sulfur cluster assembly"/>
    <property type="evidence" value="ECO:0007669"/>
    <property type="project" value="InterPro"/>
</dbReference>
<keyword evidence="1" id="KW-0479">Metal-binding</keyword>
<dbReference type="PANTHER" id="PTHR23264">
    <property type="entry name" value="NUCLEOTIDE-BINDING PROTEIN NBP35 YEAST -RELATED"/>
    <property type="match status" value="1"/>
</dbReference>
<evidence type="ECO:0000313" key="6">
    <source>
        <dbReference type="EMBL" id="GAG87932.1"/>
    </source>
</evidence>
<dbReference type="GO" id="GO:0046872">
    <property type="term" value="F:metal ion binding"/>
    <property type="evidence" value="ECO:0007669"/>
    <property type="project" value="UniProtKB-KW"/>
</dbReference>
<evidence type="ECO:0000256" key="5">
    <source>
        <dbReference type="ARBA" id="ARBA00023014"/>
    </source>
</evidence>
<feature type="non-terminal residue" evidence="6">
    <location>
        <position position="1"/>
    </location>
</feature>
<organism evidence="6">
    <name type="scientific">marine sediment metagenome</name>
    <dbReference type="NCBI Taxonomy" id="412755"/>
    <lineage>
        <taxon>unclassified sequences</taxon>
        <taxon>metagenomes</taxon>
        <taxon>ecological metagenomes</taxon>
    </lineage>
</organism>